<feature type="compositionally biased region" description="Basic and acidic residues" evidence="6">
    <location>
        <begin position="317"/>
        <end position="355"/>
    </location>
</feature>
<dbReference type="Pfam" id="PF12791">
    <property type="entry name" value="RsgI_N"/>
    <property type="match status" value="1"/>
</dbReference>
<keyword evidence="4 7" id="KW-1133">Transmembrane helix</keyword>
<feature type="domain" description="RsgI N-terminal anti-sigma" evidence="8">
    <location>
        <begin position="2"/>
        <end position="49"/>
    </location>
</feature>
<dbReference type="AlphaFoldDB" id="A0A2Z3N446"/>
<evidence type="ECO:0000256" key="3">
    <source>
        <dbReference type="ARBA" id="ARBA00022692"/>
    </source>
</evidence>
<comment type="subcellular location">
    <subcellularLocation>
        <location evidence="1">Cell membrane</location>
        <topology evidence="1">Single-pass membrane protein</topology>
    </subcellularLocation>
</comment>
<feature type="compositionally biased region" description="Basic and acidic residues" evidence="6">
    <location>
        <begin position="229"/>
        <end position="248"/>
    </location>
</feature>
<evidence type="ECO:0000256" key="5">
    <source>
        <dbReference type="ARBA" id="ARBA00023136"/>
    </source>
</evidence>
<evidence type="ECO:0000256" key="7">
    <source>
        <dbReference type="SAM" id="Phobius"/>
    </source>
</evidence>
<feature type="transmembrane region" description="Helical" evidence="7">
    <location>
        <begin position="54"/>
        <end position="75"/>
    </location>
</feature>
<dbReference type="RefSeq" id="WP_021321415.1">
    <property type="nucleotide sequence ID" value="NZ_CP027303.2"/>
</dbReference>
<protein>
    <recommendedName>
        <fullName evidence="8">RsgI N-terminal anti-sigma domain-containing protein</fullName>
    </recommendedName>
</protein>
<gene>
    <name evidence="9" type="ORF">C1N76_02440</name>
</gene>
<dbReference type="InterPro" id="IPR024449">
    <property type="entry name" value="Anti-sigma_RsgI_N"/>
</dbReference>
<evidence type="ECO:0000256" key="2">
    <source>
        <dbReference type="ARBA" id="ARBA00022475"/>
    </source>
</evidence>
<keyword evidence="2" id="KW-1003">Cell membrane</keyword>
<organism evidence="9 10">
    <name type="scientific">Geobacillus thermoleovorans</name>
    <name type="common">Bacillus thermoleovorans</name>
    <dbReference type="NCBI Taxonomy" id="33941"/>
    <lineage>
        <taxon>Bacteria</taxon>
        <taxon>Bacillati</taxon>
        <taxon>Bacillota</taxon>
        <taxon>Bacilli</taxon>
        <taxon>Bacillales</taxon>
        <taxon>Anoxybacillaceae</taxon>
        <taxon>Geobacillus</taxon>
        <taxon>Geobacillus thermoleovorans group</taxon>
    </lineage>
</organism>
<evidence type="ECO:0000256" key="4">
    <source>
        <dbReference type="ARBA" id="ARBA00022989"/>
    </source>
</evidence>
<dbReference type="Proteomes" id="UP000246996">
    <property type="component" value="Chromosome"/>
</dbReference>
<accession>A0A2Z3N446</accession>
<name>A0A2Z3N446_GEOTH</name>
<keyword evidence="3 7" id="KW-0812">Transmembrane</keyword>
<dbReference type="InterPro" id="IPR055431">
    <property type="entry name" value="RsgI_M"/>
</dbReference>
<dbReference type="GO" id="GO:0005886">
    <property type="term" value="C:plasma membrane"/>
    <property type="evidence" value="ECO:0007669"/>
    <property type="project" value="UniProtKB-SubCell"/>
</dbReference>
<feature type="region of interest" description="Disordered" evidence="6">
    <location>
        <begin position="210"/>
        <end position="355"/>
    </location>
</feature>
<dbReference type="EMBL" id="CP027303">
    <property type="protein sequence ID" value="AWO73545.1"/>
    <property type="molecule type" value="Genomic_DNA"/>
</dbReference>
<dbReference type="PROSITE" id="PS51849">
    <property type="entry name" value="RSGI_N"/>
    <property type="match status" value="1"/>
</dbReference>
<keyword evidence="5 7" id="KW-0472">Membrane</keyword>
<evidence type="ECO:0000256" key="1">
    <source>
        <dbReference type="ARBA" id="ARBA00004162"/>
    </source>
</evidence>
<reference evidence="10" key="1">
    <citation type="submission" date="2018-02" db="EMBL/GenBank/DDBJ databases">
        <title>The complete genome of bacterial strain SGAirxxxx.</title>
        <authorList>
            <person name="Schuster S.C."/>
        </authorList>
    </citation>
    <scope>NUCLEOTIDE SEQUENCE [LARGE SCALE GENOMIC DNA]</scope>
    <source>
        <strain evidence="10">SGAir0734</strain>
    </source>
</reference>
<evidence type="ECO:0000313" key="9">
    <source>
        <dbReference type="EMBL" id="AWO73545.1"/>
    </source>
</evidence>
<sequence>MKKGIVLELDEEFVTVLTPEGEFLRLKKEKECEIGEEVKANAVGRPFPFRRRSFRYALISVLTAATVLLATWIQWPSNAVYAYMSIDINPSMEAGVDAELRVLTLKAYNEEGKKVLAALPSWKRQPFSSVTKQIIALSEQKGYLKKGGEVLITTVERERDASSARKLSAALAEIQRSVADDRIVITTANSTMAVRNQAVKRGMTTGKLLQIEKKVKPAAPASVRSADGNGRKGEGWKDKAKGGEKENKTPAVKEQPTQQPSKKQNHNESNPKPSKNEKQPPRKQKHSHPTKGSLSPEKESYVKWKSHGNARPLRPGAHYEKKKGNGGDSGKEGHRRQADAHRHLKAMDAKTKKAE</sequence>
<evidence type="ECO:0000259" key="8">
    <source>
        <dbReference type="PROSITE" id="PS51849"/>
    </source>
</evidence>
<proteinExistence type="predicted"/>
<evidence type="ECO:0000313" key="10">
    <source>
        <dbReference type="Proteomes" id="UP000246996"/>
    </source>
</evidence>
<feature type="compositionally biased region" description="Polar residues" evidence="6">
    <location>
        <begin position="255"/>
        <end position="273"/>
    </location>
</feature>
<evidence type="ECO:0000256" key="6">
    <source>
        <dbReference type="SAM" id="MobiDB-lite"/>
    </source>
</evidence>
<dbReference type="Pfam" id="PF23750">
    <property type="entry name" value="RsgI_M"/>
    <property type="match status" value="1"/>
</dbReference>